<accession>A0A919RRD3</accession>
<evidence type="ECO:0000313" key="3">
    <source>
        <dbReference type="Proteomes" id="UP000606172"/>
    </source>
</evidence>
<feature type="compositionally biased region" description="Basic and acidic residues" evidence="1">
    <location>
        <begin position="90"/>
        <end position="103"/>
    </location>
</feature>
<evidence type="ECO:0008006" key="4">
    <source>
        <dbReference type="Google" id="ProtNLM"/>
    </source>
</evidence>
<keyword evidence="3" id="KW-1185">Reference proteome</keyword>
<dbReference type="AlphaFoldDB" id="A0A919RRD3"/>
<evidence type="ECO:0000313" key="2">
    <source>
        <dbReference type="EMBL" id="GII97091.1"/>
    </source>
</evidence>
<organism evidence="2 3">
    <name type="scientific">Sinosporangium siamense</name>
    <dbReference type="NCBI Taxonomy" id="1367973"/>
    <lineage>
        <taxon>Bacteria</taxon>
        <taxon>Bacillati</taxon>
        <taxon>Actinomycetota</taxon>
        <taxon>Actinomycetes</taxon>
        <taxon>Streptosporangiales</taxon>
        <taxon>Streptosporangiaceae</taxon>
        <taxon>Sinosporangium</taxon>
    </lineage>
</organism>
<feature type="region of interest" description="Disordered" evidence="1">
    <location>
        <begin position="90"/>
        <end position="118"/>
    </location>
</feature>
<dbReference type="InterPro" id="IPR025629">
    <property type="entry name" value="DUF4287"/>
</dbReference>
<reference evidence="2" key="1">
    <citation type="submission" date="2021-01" db="EMBL/GenBank/DDBJ databases">
        <title>Whole genome shotgun sequence of Sinosporangium siamense NBRC 109515.</title>
        <authorList>
            <person name="Komaki H."/>
            <person name="Tamura T."/>
        </authorList>
    </citation>
    <scope>NUCLEOTIDE SEQUENCE</scope>
    <source>
        <strain evidence="2">NBRC 109515</strain>
    </source>
</reference>
<sequence length="118" mass="13222">MHQHQCAVRAVNGPEKRERAMSFQAYLDNIEDKTGLTPREFIAQAKERGYDNPSTKAGTIVEWLKQDYDLGRGHAMALVHVIKKGPKIDAKHVGTTGTHRDDSDTLWLDGKQNRPQAG</sequence>
<proteinExistence type="predicted"/>
<gene>
    <name evidence="2" type="ORF">Ssi02_73220</name>
</gene>
<dbReference type="EMBL" id="BOOW01000054">
    <property type="protein sequence ID" value="GII97091.1"/>
    <property type="molecule type" value="Genomic_DNA"/>
</dbReference>
<name>A0A919RRD3_9ACTN</name>
<protein>
    <recommendedName>
        <fullName evidence="4">DUF4287 domain-containing protein</fullName>
    </recommendedName>
</protein>
<evidence type="ECO:0000256" key="1">
    <source>
        <dbReference type="SAM" id="MobiDB-lite"/>
    </source>
</evidence>
<comment type="caution">
    <text evidence="2">The sequence shown here is derived from an EMBL/GenBank/DDBJ whole genome shotgun (WGS) entry which is preliminary data.</text>
</comment>
<dbReference type="Pfam" id="PF14117">
    <property type="entry name" value="DUF4287"/>
    <property type="match status" value="1"/>
</dbReference>
<dbReference type="Proteomes" id="UP000606172">
    <property type="component" value="Unassembled WGS sequence"/>
</dbReference>